<evidence type="ECO:0000256" key="1">
    <source>
        <dbReference type="SAM" id="Phobius"/>
    </source>
</evidence>
<evidence type="ECO:0000313" key="3">
    <source>
        <dbReference type="EMBL" id="CAM0151748.1"/>
    </source>
</evidence>
<keyword evidence="1" id="KW-1133">Transmembrane helix</keyword>
<dbReference type="Proteomes" id="UP001497457">
    <property type="component" value="Chromosome 21rd"/>
</dbReference>
<organism evidence="3 4">
    <name type="scientific">Urochloa decumbens</name>
    <dbReference type="NCBI Taxonomy" id="240449"/>
    <lineage>
        <taxon>Eukaryota</taxon>
        <taxon>Viridiplantae</taxon>
        <taxon>Streptophyta</taxon>
        <taxon>Embryophyta</taxon>
        <taxon>Tracheophyta</taxon>
        <taxon>Spermatophyta</taxon>
        <taxon>Magnoliopsida</taxon>
        <taxon>Liliopsida</taxon>
        <taxon>Poales</taxon>
        <taxon>Poaceae</taxon>
        <taxon>PACMAD clade</taxon>
        <taxon>Panicoideae</taxon>
        <taxon>Panicodae</taxon>
        <taxon>Paniceae</taxon>
        <taxon>Melinidinae</taxon>
        <taxon>Urochloa</taxon>
    </lineage>
</organism>
<proteinExistence type="predicted"/>
<keyword evidence="4" id="KW-1185">Reference proteome</keyword>
<dbReference type="EMBL" id="CAXIPR030004614">
    <property type="protein sequence ID" value="CAM0151748.1"/>
    <property type="molecule type" value="Genomic_DNA"/>
</dbReference>
<name>A0ABC9HD62_9POAL</name>
<reference evidence="3 4" key="1">
    <citation type="submission" date="2024-10" db="EMBL/GenBank/DDBJ databases">
        <authorList>
            <person name="Ryan C."/>
        </authorList>
    </citation>
    <scope>NUCLEOTIDE SEQUENCE [LARGE SCALE GENOMIC DNA]</scope>
</reference>
<accession>A0ABC9HD62</accession>
<dbReference type="Proteomes" id="UP001497457">
    <property type="component" value="Unassembled WGS sequence"/>
</dbReference>
<evidence type="ECO:0000313" key="2">
    <source>
        <dbReference type="EMBL" id="CAL4981993.1"/>
    </source>
</evidence>
<protein>
    <submittedName>
        <fullName evidence="3">Uncharacterized protein</fullName>
    </submittedName>
</protein>
<feature type="transmembrane region" description="Helical" evidence="1">
    <location>
        <begin position="109"/>
        <end position="130"/>
    </location>
</feature>
<keyword evidence="1" id="KW-0472">Membrane</keyword>
<feature type="transmembrane region" description="Helical" evidence="1">
    <location>
        <begin position="76"/>
        <end position="97"/>
    </location>
</feature>
<dbReference type="EMBL" id="OZ075131">
    <property type="protein sequence ID" value="CAL4981993.1"/>
    <property type="molecule type" value="Genomic_DNA"/>
</dbReference>
<sequence>MPPPWGWLRRALAIGWAPAPAPPQEEEAMLVWDLEAAAPPPTMPGAADCFTGKENTVSCELPSVAPAARFFTAMNLLRGMLSALWVYMIYAMIRFAIDHSDEQGSELIIMFLVLIAVCVTPYCGIASQALDDVDEQCRV</sequence>
<gene>
    <name evidence="3" type="ORF">URODEC1_LOCUS124638</name>
    <name evidence="2" type="ORF">URODEC1_LOCUS56411</name>
</gene>
<evidence type="ECO:0000313" key="4">
    <source>
        <dbReference type="Proteomes" id="UP001497457"/>
    </source>
</evidence>
<keyword evidence="1" id="KW-0812">Transmembrane</keyword>
<dbReference type="AlphaFoldDB" id="A0ABC9HD62"/>